<gene>
    <name evidence="7" type="ORF">QWZ12_02490</name>
</gene>
<feature type="domain" description="Leucine-binding protein" evidence="6">
    <location>
        <begin position="21"/>
        <end position="357"/>
    </location>
</feature>
<dbReference type="InterPro" id="IPR000709">
    <property type="entry name" value="Leu_Ile_Val-bd"/>
</dbReference>
<keyword evidence="4" id="KW-0029">Amino-acid transport</keyword>
<keyword evidence="3 5" id="KW-0732">Signal</keyword>
<dbReference type="RefSeq" id="WP_238223935.1">
    <property type="nucleotide sequence ID" value="NZ_BPQD01000007.1"/>
</dbReference>
<evidence type="ECO:0000256" key="4">
    <source>
        <dbReference type="ARBA" id="ARBA00022970"/>
    </source>
</evidence>
<dbReference type="PANTHER" id="PTHR47151:SF2">
    <property type="entry name" value="AMINO ACID BINDING PROTEIN"/>
    <property type="match status" value="1"/>
</dbReference>
<dbReference type="InterPro" id="IPR028081">
    <property type="entry name" value="Leu-bd"/>
</dbReference>
<feature type="chain" id="PRO_5046587820" evidence="5">
    <location>
        <begin position="18"/>
        <end position="375"/>
    </location>
</feature>
<dbReference type="Gene3D" id="3.40.50.2300">
    <property type="match status" value="2"/>
</dbReference>
<dbReference type="SUPFAM" id="SSF53822">
    <property type="entry name" value="Periplasmic binding protein-like I"/>
    <property type="match status" value="1"/>
</dbReference>
<accession>A0ABT8BBQ7</accession>
<proteinExistence type="inferred from homology"/>
<comment type="caution">
    <text evidence="7">The sequence shown here is derived from an EMBL/GenBank/DDBJ whole genome shotgun (WGS) entry which is preliminary data.</text>
</comment>
<protein>
    <submittedName>
        <fullName evidence="7">Branched-chain amino acid ABC transporter substrate-binding protein</fullName>
    </submittedName>
</protein>
<name>A0ABT8BBQ7_9HYPH</name>
<organism evidence="7 8">
    <name type="scientific">Methylobacterium adhaesivum</name>
    <dbReference type="NCBI Taxonomy" id="333297"/>
    <lineage>
        <taxon>Bacteria</taxon>
        <taxon>Pseudomonadati</taxon>
        <taxon>Pseudomonadota</taxon>
        <taxon>Alphaproteobacteria</taxon>
        <taxon>Hyphomicrobiales</taxon>
        <taxon>Methylobacteriaceae</taxon>
        <taxon>Methylobacterium</taxon>
    </lineage>
</organism>
<keyword evidence="8" id="KW-1185">Reference proteome</keyword>
<evidence type="ECO:0000256" key="5">
    <source>
        <dbReference type="SAM" id="SignalP"/>
    </source>
</evidence>
<evidence type="ECO:0000259" key="6">
    <source>
        <dbReference type="Pfam" id="PF13458"/>
    </source>
</evidence>
<dbReference type="InterPro" id="IPR028082">
    <property type="entry name" value="Peripla_BP_I"/>
</dbReference>
<evidence type="ECO:0000313" key="8">
    <source>
        <dbReference type="Proteomes" id="UP001224644"/>
    </source>
</evidence>
<dbReference type="PANTHER" id="PTHR47151">
    <property type="entry name" value="LEU/ILE/VAL-BINDING ABC TRANSPORTER SUBUNIT"/>
    <property type="match status" value="1"/>
</dbReference>
<dbReference type="Proteomes" id="UP001224644">
    <property type="component" value="Unassembled WGS sequence"/>
</dbReference>
<evidence type="ECO:0000313" key="7">
    <source>
        <dbReference type="EMBL" id="MDN3589474.1"/>
    </source>
</evidence>
<sequence length="375" mass="38185">MKSLAVAFILLAGAAVAEPAPVAIGLSAPLTGPDAAFGQGMRAGAEQAVADINRAGGIDGRRLSLMVADDAGDPKQGLAVARRFAAERVGLVVGPLNAAVAGAVVPVYAESDIVAVTPGIAWAPLTARGYWNVFRTGANEAGQSAVAGAYLAGHFAGRRIGLVHDKTTFGRGLVDGVARALKAAGQSEAAFETLARGDKDPSGLVARLKRAGVEVVYFGGLAAEAGVLLRAMREAGLSAPLVGSDGLLDRELSQNPAAEGTVMTLAPASPPLPRPPEARGVPAKPRAPELDAFAAQGYAAVEVLRAGIVGARSTQGRAVAAFLHGGQPVKTVLGSLAYDGRGDLKADPQRPAYTLQVWRRTPDGRLDYAGSSIDP</sequence>
<reference evidence="8" key="1">
    <citation type="journal article" date="2019" name="Int. J. Syst. Evol. Microbiol.">
        <title>The Global Catalogue of Microorganisms (GCM) 10K type strain sequencing project: providing services to taxonomists for standard genome sequencing and annotation.</title>
        <authorList>
            <consortium name="The Broad Institute Genomics Platform"/>
            <consortium name="The Broad Institute Genome Sequencing Center for Infectious Disease"/>
            <person name="Wu L."/>
            <person name="Ma J."/>
        </authorList>
    </citation>
    <scope>NUCLEOTIDE SEQUENCE [LARGE SCALE GENOMIC DNA]</scope>
    <source>
        <strain evidence="8">CECT 7069</strain>
    </source>
</reference>
<comment type="similarity">
    <text evidence="1">Belongs to the leucine-binding protein family.</text>
</comment>
<feature type="signal peptide" evidence="5">
    <location>
        <begin position="1"/>
        <end position="17"/>
    </location>
</feature>
<keyword evidence="2" id="KW-0813">Transport</keyword>
<evidence type="ECO:0000256" key="3">
    <source>
        <dbReference type="ARBA" id="ARBA00022729"/>
    </source>
</evidence>
<evidence type="ECO:0000256" key="2">
    <source>
        <dbReference type="ARBA" id="ARBA00022448"/>
    </source>
</evidence>
<dbReference type="PRINTS" id="PR00337">
    <property type="entry name" value="LEUILEVALBP"/>
</dbReference>
<evidence type="ECO:0000256" key="1">
    <source>
        <dbReference type="ARBA" id="ARBA00010062"/>
    </source>
</evidence>
<dbReference type="CDD" id="cd06342">
    <property type="entry name" value="PBP1_ABC_LIVBP-like"/>
    <property type="match status" value="1"/>
</dbReference>
<dbReference type="EMBL" id="JAUFPX010000002">
    <property type="protein sequence ID" value="MDN3589474.1"/>
    <property type="molecule type" value="Genomic_DNA"/>
</dbReference>
<dbReference type="Pfam" id="PF13458">
    <property type="entry name" value="Peripla_BP_6"/>
    <property type="match status" value="1"/>
</dbReference>